<sequence>MADQQKPDVTGKGPAFIRETLVVFGEINGQCATLSKDAAEKIKATLSSKGQEIEPLLSRAYMKTVKAGETALACRQLADLLKSSVTGCDEAKAMENLDKLGAELDGLIHKVKTFVVRMT</sequence>
<dbReference type="EMBL" id="JACRDE010000365">
    <property type="protein sequence ID" value="MBI5250586.1"/>
    <property type="molecule type" value="Genomic_DNA"/>
</dbReference>
<name>A0A9D6V5Z6_9BACT</name>
<comment type="caution">
    <text evidence="1">The sequence shown here is derived from an EMBL/GenBank/DDBJ whole genome shotgun (WGS) entry which is preliminary data.</text>
</comment>
<dbReference type="Proteomes" id="UP000807825">
    <property type="component" value="Unassembled WGS sequence"/>
</dbReference>
<evidence type="ECO:0000313" key="1">
    <source>
        <dbReference type="EMBL" id="MBI5250586.1"/>
    </source>
</evidence>
<gene>
    <name evidence="1" type="ORF">HY912_13935</name>
</gene>
<reference evidence="1" key="1">
    <citation type="submission" date="2020-07" db="EMBL/GenBank/DDBJ databases">
        <title>Huge and variable diversity of episymbiotic CPR bacteria and DPANN archaea in groundwater ecosystems.</title>
        <authorList>
            <person name="He C.Y."/>
            <person name="Keren R."/>
            <person name="Whittaker M."/>
            <person name="Farag I.F."/>
            <person name="Doudna J."/>
            <person name="Cate J.H.D."/>
            <person name="Banfield J.F."/>
        </authorList>
    </citation>
    <scope>NUCLEOTIDE SEQUENCE</scope>
    <source>
        <strain evidence="1">NC_groundwater_1664_Pr3_B-0.1um_52_9</strain>
    </source>
</reference>
<accession>A0A9D6V5Z6</accession>
<proteinExistence type="predicted"/>
<organism evidence="1 2">
    <name type="scientific">Desulfomonile tiedjei</name>
    <dbReference type="NCBI Taxonomy" id="2358"/>
    <lineage>
        <taxon>Bacteria</taxon>
        <taxon>Pseudomonadati</taxon>
        <taxon>Thermodesulfobacteriota</taxon>
        <taxon>Desulfomonilia</taxon>
        <taxon>Desulfomonilales</taxon>
        <taxon>Desulfomonilaceae</taxon>
        <taxon>Desulfomonile</taxon>
    </lineage>
</organism>
<evidence type="ECO:0000313" key="2">
    <source>
        <dbReference type="Proteomes" id="UP000807825"/>
    </source>
</evidence>
<dbReference type="AlphaFoldDB" id="A0A9D6V5Z6"/>
<protein>
    <submittedName>
        <fullName evidence="1">Uncharacterized protein</fullName>
    </submittedName>
</protein>